<evidence type="ECO:0000313" key="3">
    <source>
        <dbReference type="EMBL" id="XDK35318.1"/>
    </source>
</evidence>
<dbReference type="InterPro" id="IPR046864">
    <property type="entry name" value="VasX_N"/>
</dbReference>
<organism evidence="3">
    <name type="scientific">Pseudomonas sp. Hg7Tf</name>
    <dbReference type="NCBI Taxonomy" id="3236988"/>
    <lineage>
        <taxon>Bacteria</taxon>
        <taxon>Pseudomonadati</taxon>
        <taxon>Pseudomonadota</taxon>
        <taxon>Gammaproteobacteria</taxon>
        <taxon>Pseudomonadales</taxon>
        <taxon>Pseudomonadaceae</taxon>
        <taxon>Pseudomonas</taxon>
    </lineage>
</organism>
<feature type="domain" description="Toxin VasX N-terminal region" evidence="2">
    <location>
        <begin position="29"/>
        <end position="107"/>
    </location>
</feature>
<evidence type="ECO:0000256" key="1">
    <source>
        <dbReference type="SAM" id="MobiDB-lite"/>
    </source>
</evidence>
<dbReference type="EMBL" id="CP162607">
    <property type="protein sequence ID" value="XDK35318.1"/>
    <property type="molecule type" value="Genomic_DNA"/>
</dbReference>
<evidence type="ECO:0000259" key="2">
    <source>
        <dbReference type="Pfam" id="PF20249"/>
    </source>
</evidence>
<proteinExistence type="predicted"/>
<reference evidence="3" key="1">
    <citation type="submission" date="2024-07" db="EMBL/GenBank/DDBJ databases">
        <title>Identification and characteristics of a novel species of coltsfoot's symbiotic bacteria.</title>
        <authorList>
            <person name="Juszczyk A."/>
            <person name="Jasielczuk I."/>
            <person name="Gurgul A."/>
            <person name="Rogala M."/>
            <person name="Kowalczyk A."/>
            <person name="Szmatola T."/>
            <person name="Kosecka-Strojek M."/>
            <person name="Arent Z."/>
            <person name="Latowski D."/>
        </authorList>
    </citation>
    <scope>NUCLEOTIDE SEQUENCE</scope>
    <source>
        <strain evidence="3">Hg7Tf</strain>
    </source>
</reference>
<sequence>MNKPATEAELNQARLYQEFTNAPMGRGQCAFRQAEVAIFPVRYALDESPLSKGSSQGPNPLPAGWSSKQPPLQTRSYTLRQLRDGWLYVWNSVDQTFHEYQVNAEYFTRQR</sequence>
<gene>
    <name evidence="3" type="ORF">AB4Y39_16555</name>
</gene>
<protein>
    <submittedName>
        <fullName evidence="3">Toxin VasX</fullName>
    </submittedName>
</protein>
<dbReference type="RefSeq" id="WP_220639159.1">
    <property type="nucleotide sequence ID" value="NZ_CP162607.1"/>
</dbReference>
<feature type="region of interest" description="Disordered" evidence="1">
    <location>
        <begin position="49"/>
        <end position="72"/>
    </location>
</feature>
<dbReference type="AlphaFoldDB" id="A0AB39HY56"/>
<name>A0AB39HY56_9PSED</name>
<dbReference type="Pfam" id="PF20249">
    <property type="entry name" value="VasX_N"/>
    <property type="match status" value="1"/>
</dbReference>
<dbReference type="CDD" id="cd20708">
    <property type="entry name" value="MIX_IV"/>
    <property type="match status" value="1"/>
</dbReference>
<accession>A0AB39HY56</accession>